<evidence type="ECO:0000256" key="3">
    <source>
        <dbReference type="SAM" id="MobiDB-lite"/>
    </source>
</evidence>
<dbReference type="InterPro" id="IPR000504">
    <property type="entry name" value="RRM_dom"/>
</dbReference>
<reference evidence="6" key="1">
    <citation type="submission" date="2025-08" db="UniProtKB">
        <authorList>
            <consortium name="RefSeq"/>
        </authorList>
    </citation>
    <scope>IDENTIFICATION</scope>
    <source>
        <tissue evidence="6">Thorax and Abdomen</tissue>
    </source>
</reference>
<sequence length="541" mass="60765">MAVSDPHAAFNYPTDQDNYETSVHSYNHQNPEETCSISATEDETNENALELTKNEELAKLKAEKKGAKKKRQKERKKVEKANNSCDAENKNNITAQSKISLNSVLSCKTSKTKTADNASNEKVEIIDKEEEADDEFLDLNAAFVKVSVKQNKHITLNKTTVSKPNKVNRPEAIKSSASLPQSGKLDMSKANHDTAEILGIQSCKLVLVDKDFHRAVKILTQAILLAPDDPRHYINRSYCYLRLGQYTAALNDTQFVKKNARTMEQSIKALAREGQALRGLKQYHEAEKCFDELLKLDQRIDWVLGELVLVRLMQLTSMGFSKMDSLKALQQCSSVTDAVTLLTSGNISSSELESNINTPEIQNCDGDEVYFSDDESSSTILLSKLISDISYKSSYYKNLRSQPFSSSKAQEFCSSSERSLKSSISMESLRRTNDNDQWEVQGNSKSLMSTYKPQKPKVIANDSSTIWVGNIEKNVTDLKLRELFSRFGSINYIRRFPDKRFVFIDFNSKKAATKALNSMINFQVNGIQLPVKPSTGSLTNK</sequence>
<accession>A0ABM3FHS3</accession>
<dbReference type="InterPro" id="IPR035979">
    <property type="entry name" value="RBD_domain_sf"/>
</dbReference>
<feature type="compositionally biased region" description="Basic and acidic residues" evidence="3">
    <location>
        <begin position="52"/>
        <end position="65"/>
    </location>
</feature>
<name>A0ABM3FHS3_NEOLC</name>
<dbReference type="InterPro" id="IPR019734">
    <property type="entry name" value="TPR_rpt"/>
</dbReference>
<evidence type="ECO:0000256" key="2">
    <source>
        <dbReference type="PROSITE-ProRule" id="PRU00176"/>
    </source>
</evidence>
<evidence type="ECO:0000256" key="1">
    <source>
        <dbReference type="ARBA" id="ARBA00022884"/>
    </source>
</evidence>
<dbReference type="InterPro" id="IPR011990">
    <property type="entry name" value="TPR-like_helical_dom_sf"/>
</dbReference>
<organism evidence="5 6">
    <name type="scientific">Neodiprion lecontei</name>
    <name type="common">Redheaded pine sawfly</name>
    <dbReference type="NCBI Taxonomy" id="441921"/>
    <lineage>
        <taxon>Eukaryota</taxon>
        <taxon>Metazoa</taxon>
        <taxon>Ecdysozoa</taxon>
        <taxon>Arthropoda</taxon>
        <taxon>Hexapoda</taxon>
        <taxon>Insecta</taxon>
        <taxon>Pterygota</taxon>
        <taxon>Neoptera</taxon>
        <taxon>Endopterygota</taxon>
        <taxon>Hymenoptera</taxon>
        <taxon>Tenthredinoidea</taxon>
        <taxon>Diprionidae</taxon>
        <taxon>Diprioninae</taxon>
        <taxon>Neodiprion</taxon>
    </lineage>
</organism>
<feature type="region of interest" description="Disordered" evidence="3">
    <location>
        <begin position="1"/>
        <end position="85"/>
    </location>
</feature>
<dbReference type="InterPro" id="IPR012677">
    <property type="entry name" value="Nucleotide-bd_a/b_plait_sf"/>
</dbReference>
<keyword evidence="5" id="KW-1185">Reference proteome</keyword>
<dbReference type="Proteomes" id="UP000829291">
    <property type="component" value="Chromosome 2"/>
</dbReference>
<feature type="compositionally biased region" description="Basic residues" evidence="3">
    <location>
        <begin position="66"/>
        <end position="75"/>
    </location>
</feature>
<dbReference type="SUPFAM" id="SSF48452">
    <property type="entry name" value="TPR-like"/>
    <property type="match status" value="1"/>
</dbReference>
<dbReference type="Gene3D" id="3.30.70.330">
    <property type="match status" value="1"/>
</dbReference>
<dbReference type="SMART" id="SM00028">
    <property type="entry name" value="TPR"/>
    <property type="match status" value="2"/>
</dbReference>
<dbReference type="PANTHER" id="PTHR47678:SF1">
    <property type="entry name" value="TETRATRICOPEPTIDE REPEAT PROTEIN 31"/>
    <property type="match status" value="1"/>
</dbReference>
<evidence type="ECO:0000259" key="4">
    <source>
        <dbReference type="PROSITE" id="PS50102"/>
    </source>
</evidence>
<proteinExistence type="predicted"/>
<gene>
    <name evidence="6" type="primary">LOC107222852</name>
</gene>
<evidence type="ECO:0000313" key="5">
    <source>
        <dbReference type="Proteomes" id="UP000829291"/>
    </source>
</evidence>
<dbReference type="Pfam" id="PF13181">
    <property type="entry name" value="TPR_8"/>
    <property type="match status" value="1"/>
</dbReference>
<evidence type="ECO:0000313" key="6">
    <source>
        <dbReference type="RefSeq" id="XP_046587564.1"/>
    </source>
</evidence>
<protein>
    <submittedName>
        <fullName evidence="6">Uncharacterized protein LOC107222852 isoform X1</fullName>
    </submittedName>
</protein>
<dbReference type="RefSeq" id="XP_046587564.1">
    <property type="nucleotide sequence ID" value="XM_046731608.1"/>
</dbReference>
<dbReference type="GeneID" id="107222852"/>
<dbReference type="SUPFAM" id="SSF54928">
    <property type="entry name" value="RNA-binding domain, RBD"/>
    <property type="match status" value="1"/>
</dbReference>
<dbReference type="SMART" id="SM00360">
    <property type="entry name" value="RRM"/>
    <property type="match status" value="1"/>
</dbReference>
<dbReference type="PANTHER" id="PTHR47678">
    <property type="entry name" value="TETRATRICOPEPTIDE REPEAT PROTEIN 31"/>
    <property type="match status" value="1"/>
</dbReference>
<keyword evidence="1 2" id="KW-0694">RNA-binding</keyword>
<feature type="compositionally biased region" description="Polar residues" evidence="3">
    <location>
        <begin position="13"/>
        <end position="39"/>
    </location>
</feature>
<dbReference type="Pfam" id="PF00076">
    <property type="entry name" value="RRM_1"/>
    <property type="match status" value="1"/>
</dbReference>
<feature type="domain" description="RRM" evidence="4">
    <location>
        <begin position="464"/>
        <end position="536"/>
    </location>
</feature>
<dbReference type="Gene3D" id="1.25.40.10">
    <property type="entry name" value="Tetratricopeptide repeat domain"/>
    <property type="match status" value="1"/>
</dbReference>
<dbReference type="PROSITE" id="PS50102">
    <property type="entry name" value="RRM"/>
    <property type="match status" value="1"/>
</dbReference>